<dbReference type="EMBL" id="JAWQEG010007776">
    <property type="protein sequence ID" value="KAK3851692.1"/>
    <property type="molecule type" value="Genomic_DNA"/>
</dbReference>
<keyword evidence="3" id="KW-1185">Reference proteome</keyword>
<accession>A0AAE1BJ02</accession>
<dbReference type="AlphaFoldDB" id="A0AAE1BJ02"/>
<evidence type="ECO:0000313" key="2">
    <source>
        <dbReference type="EMBL" id="KAK3851692.1"/>
    </source>
</evidence>
<evidence type="ECO:0000256" key="1">
    <source>
        <dbReference type="SAM" id="MobiDB-lite"/>
    </source>
</evidence>
<protein>
    <submittedName>
        <fullName evidence="2">Uncharacterized protein</fullName>
    </submittedName>
</protein>
<feature type="region of interest" description="Disordered" evidence="1">
    <location>
        <begin position="1"/>
        <end position="46"/>
    </location>
</feature>
<sequence>MVKSCDGVSFDGGGDGVSLDDNVGGGSDGVTGMLVRRGEEEESEVERIQDLFPHDDLRLHERDPVTQSSGELVFGGRKSPYDLPCGFLL</sequence>
<proteinExistence type="predicted"/>
<gene>
    <name evidence="2" type="ORF">Pcinc_041675</name>
</gene>
<organism evidence="2 3">
    <name type="scientific">Petrolisthes cinctipes</name>
    <name type="common">Flat porcelain crab</name>
    <dbReference type="NCBI Taxonomy" id="88211"/>
    <lineage>
        <taxon>Eukaryota</taxon>
        <taxon>Metazoa</taxon>
        <taxon>Ecdysozoa</taxon>
        <taxon>Arthropoda</taxon>
        <taxon>Crustacea</taxon>
        <taxon>Multicrustacea</taxon>
        <taxon>Malacostraca</taxon>
        <taxon>Eumalacostraca</taxon>
        <taxon>Eucarida</taxon>
        <taxon>Decapoda</taxon>
        <taxon>Pleocyemata</taxon>
        <taxon>Anomura</taxon>
        <taxon>Galatheoidea</taxon>
        <taxon>Porcellanidae</taxon>
        <taxon>Petrolisthes</taxon>
    </lineage>
</organism>
<evidence type="ECO:0000313" key="3">
    <source>
        <dbReference type="Proteomes" id="UP001286313"/>
    </source>
</evidence>
<name>A0AAE1BJ02_PETCI</name>
<dbReference type="Proteomes" id="UP001286313">
    <property type="component" value="Unassembled WGS sequence"/>
</dbReference>
<reference evidence="2" key="1">
    <citation type="submission" date="2023-10" db="EMBL/GenBank/DDBJ databases">
        <title>Genome assemblies of two species of porcelain crab, Petrolisthes cinctipes and Petrolisthes manimaculis (Anomura: Porcellanidae).</title>
        <authorList>
            <person name="Angst P."/>
        </authorList>
    </citation>
    <scope>NUCLEOTIDE SEQUENCE</scope>
    <source>
        <strain evidence="2">PB745_01</strain>
        <tissue evidence="2">Gill</tissue>
    </source>
</reference>
<comment type="caution">
    <text evidence="2">The sequence shown here is derived from an EMBL/GenBank/DDBJ whole genome shotgun (WGS) entry which is preliminary data.</text>
</comment>